<keyword evidence="2" id="KW-0479">Metal-binding</keyword>
<comment type="cofactor">
    <cofactor evidence="2">
        <name>Mg(2+)</name>
        <dbReference type="ChEBI" id="CHEBI:18420"/>
    </cofactor>
</comment>
<reference evidence="3 4" key="2">
    <citation type="journal article" date="2014" name="FEMS Microbiol. Lett.">
        <title>Draft genomic DNA sequence of the facultatively methylotrophic bacterium Acidomonas methanolica type strain MB58.</title>
        <authorList>
            <person name="Higashiura N."/>
            <person name="Hadano H."/>
            <person name="Hirakawa H."/>
            <person name="Matsutani M."/>
            <person name="Takabe S."/>
            <person name="Matsushita K."/>
            <person name="Azuma Y."/>
        </authorList>
    </citation>
    <scope>NUCLEOTIDE SEQUENCE [LARGE SCALE GENOMIC DNA]</scope>
    <source>
        <strain evidence="3 4">MB58</strain>
    </source>
</reference>
<evidence type="ECO:0000313" key="3">
    <source>
        <dbReference type="EMBL" id="GAJ28940.1"/>
    </source>
</evidence>
<dbReference type="InterPro" id="IPR000760">
    <property type="entry name" value="Inositol_monophosphatase-like"/>
</dbReference>
<feature type="binding site" evidence="2">
    <location>
        <position position="99"/>
    </location>
    <ligand>
        <name>Mg(2+)</name>
        <dbReference type="ChEBI" id="CHEBI:18420"/>
        <label>1</label>
        <note>catalytic</note>
    </ligand>
</feature>
<dbReference type="AlphaFoldDB" id="A0A023D579"/>
<sequence>MAEVTRAELARLVAIAREAARVEILPRFRSLAPDEVQSKSGPYDLVTIADERAERLVTARLLEMWPEALVIGEEAAARRPDLRMEVASAPLAVTVDPIDGTANYVAGVPLFGVMMAVLSYGEVLASVILDPMTMEAGVALRGEGAWIDRDGIELRRLRMAEAAPLQRMTGKAAWRHLSSRDPARADRTFRSVAAMWDFRCAAHEYLLTADGRAHFLLYTLSLPWDHLPGWLLLHEAGGYGARFDGRPYDPRDARGGLMYAPDRASWEMFAEALAIGPECNDLASRSIEAHVR</sequence>
<keyword evidence="2" id="KW-0460">Magnesium</keyword>
<feature type="binding site" evidence="2">
    <location>
        <position position="73"/>
    </location>
    <ligand>
        <name>Mg(2+)</name>
        <dbReference type="ChEBI" id="CHEBI:18420"/>
        <label>1</label>
        <note>catalytic</note>
    </ligand>
</feature>
<feature type="binding site" evidence="2">
    <location>
        <position position="225"/>
    </location>
    <ligand>
        <name>Mg(2+)</name>
        <dbReference type="ChEBI" id="CHEBI:18420"/>
        <label>1</label>
        <note>catalytic</note>
    </ligand>
</feature>
<keyword evidence="4" id="KW-1185">Reference proteome</keyword>
<dbReference type="GO" id="GO:0007165">
    <property type="term" value="P:signal transduction"/>
    <property type="evidence" value="ECO:0007669"/>
    <property type="project" value="TreeGrafter"/>
</dbReference>
<reference evidence="4" key="1">
    <citation type="journal article" date="2014" name="FEMS Microbiol. Lett.">
        <title>Draft Genomic DNA Sequence of the Facultatively Methylotrophic Bacterium Acidomonas methanolica type strain MB58.</title>
        <authorList>
            <person name="Higashiura N."/>
            <person name="Hadano H."/>
            <person name="Hirakawa H."/>
            <person name="Matsutani M."/>
            <person name="Takabe S."/>
            <person name="Matsushita K."/>
            <person name="Azuma Y."/>
        </authorList>
    </citation>
    <scope>NUCLEOTIDE SEQUENCE [LARGE SCALE GENOMIC DNA]</scope>
    <source>
        <strain evidence="4">MB58</strain>
    </source>
</reference>
<dbReference type="GO" id="GO:0006020">
    <property type="term" value="P:inositol metabolic process"/>
    <property type="evidence" value="ECO:0007669"/>
    <property type="project" value="TreeGrafter"/>
</dbReference>
<evidence type="ECO:0000256" key="2">
    <source>
        <dbReference type="PIRSR" id="PIRSR600760-2"/>
    </source>
</evidence>
<comment type="similarity">
    <text evidence="1">Belongs to the inositol monophosphatase superfamily.</text>
</comment>
<name>A0A023D579_ACIMT</name>
<dbReference type="Pfam" id="PF00459">
    <property type="entry name" value="Inositol_P"/>
    <property type="match status" value="1"/>
</dbReference>
<dbReference type="Gene3D" id="3.30.540.10">
    <property type="entry name" value="Fructose-1,6-Bisphosphatase, subunit A, domain 1"/>
    <property type="match status" value="1"/>
</dbReference>
<feature type="binding site" evidence="2">
    <location>
        <position position="96"/>
    </location>
    <ligand>
        <name>Mg(2+)</name>
        <dbReference type="ChEBI" id="CHEBI:18420"/>
        <label>1</label>
        <note>catalytic</note>
    </ligand>
</feature>
<organism evidence="3 4">
    <name type="scientific">Acidomonas methanolica NBRC 104435</name>
    <dbReference type="NCBI Taxonomy" id="1231351"/>
    <lineage>
        <taxon>Bacteria</taxon>
        <taxon>Pseudomonadati</taxon>
        <taxon>Pseudomonadota</taxon>
        <taxon>Alphaproteobacteria</taxon>
        <taxon>Acetobacterales</taxon>
        <taxon>Acetobacteraceae</taxon>
        <taxon>Acidomonas</taxon>
    </lineage>
</organism>
<dbReference type="SUPFAM" id="SSF56655">
    <property type="entry name" value="Carbohydrate phosphatase"/>
    <property type="match status" value="1"/>
</dbReference>
<dbReference type="PANTHER" id="PTHR20854">
    <property type="entry name" value="INOSITOL MONOPHOSPHATASE"/>
    <property type="match status" value="1"/>
</dbReference>
<evidence type="ECO:0000313" key="4">
    <source>
        <dbReference type="Proteomes" id="UP000019760"/>
    </source>
</evidence>
<accession>A0A023D579</accession>
<dbReference type="OrthoDB" id="9785695at2"/>
<dbReference type="Gene3D" id="3.40.190.80">
    <property type="match status" value="1"/>
</dbReference>
<dbReference type="Proteomes" id="UP000019760">
    <property type="component" value="Unassembled WGS sequence"/>
</dbReference>
<comment type="caution">
    <text evidence="3">The sequence shown here is derived from an EMBL/GenBank/DDBJ whole genome shotgun (WGS) entry which is preliminary data.</text>
</comment>
<gene>
    <name evidence="3" type="ORF">Amme_040_012</name>
</gene>
<protein>
    <submittedName>
        <fullName evidence="3">Inositol monophosphatase</fullName>
    </submittedName>
</protein>
<dbReference type="GO" id="GO:0008934">
    <property type="term" value="F:inositol monophosphate 1-phosphatase activity"/>
    <property type="evidence" value="ECO:0007669"/>
    <property type="project" value="TreeGrafter"/>
</dbReference>
<feature type="binding site" evidence="2">
    <location>
        <position position="98"/>
    </location>
    <ligand>
        <name>Mg(2+)</name>
        <dbReference type="ChEBI" id="CHEBI:18420"/>
        <label>1</label>
        <note>catalytic</note>
    </ligand>
</feature>
<dbReference type="PANTHER" id="PTHR20854:SF4">
    <property type="entry name" value="INOSITOL-1-MONOPHOSPHATASE-RELATED"/>
    <property type="match status" value="1"/>
</dbReference>
<dbReference type="PRINTS" id="PR00377">
    <property type="entry name" value="IMPHPHTASES"/>
</dbReference>
<dbReference type="RefSeq" id="WP_042058136.1">
    <property type="nucleotide sequence ID" value="NZ_BAND01000040.1"/>
</dbReference>
<evidence type="ECO:0000256" key="1">
    <source>
        <dbReference type="ARBA" id="ARBA00009759"/>
    </source>
</evidence>
<proteinExistence type="inferred from homology"/>
<dbReference type="GO" id="GO:0046872">
    <property type="term" value="F:metal ion binding"/>
    <property type="evidence" value="ECO:0007669"/>
    <property type="project" value="UniProtKB-KW"/>
</dbReference>
<dbReference type="EMBL" id="BAND01000040">
    <property type="protein sequence ID" value="GAJ28940.1"/>
    <property type="molecule type" value="Genomic_DNA"/>
</dbReference>